<dbReference type="InterPro" id="IPR006059">
    <property type="entry name" value="SBP"/>
</dbReference>
<proteinExistence type="predicted"/>
<dbReference type="EMBL" id="VDCQ01000042">
    <property type="protein sequence ID" value="TNJ63463.1"/>
    <property type="molecule type" value="Genomic_DNA"/>
</dbReference>
<feature type="region of interest" description="Disordered" evidence="6">
    <location>
        <begin position="43"/>
        <end position="70"/>
    </location>
</feature>
<evidence type="ECO:0000256" key="2">
    <source>
        <dbReference type="ARBA" id="ARBA00022729"/>
    </source>
</evidence>
<dbReference type="Gene3D" id="3.40.190.10">
    <property type="entry name" value="Periplasmic binding protein-like II"/>
    <property type="match status" value="2"/>
</dbReference>
<sequence length="578" mass="64852">MRKSNRLMNASKVCRKSGAVMLLLPVFLLGACEAASERVAQEAESSGSLSGAPHRGAEAPGNGGRGSRDYVRYDPPVTLTTIRVNEPGMKFAPGDSYNNNPWTRAYEKQLGIRVETLWSDDGGQYNRKLDLMIASGDIPDFFRVNGAQLQQLAESGLIADLTDVYAANVSDRAKKLLDDRGPEPISLATIDGRLMAIPWTSTLTEAASVLHVRTDWLKKLNLPEPRSIGDVLTISSAFTASDPDGNGIRDTYGLALDRNFNLAAGFFNGLHAYRNIWIESGKELAYGTVQPEMKEALALLREMYASGQIDPDFGIKDEAGVYESIAFGKIGMFYGSPFAGSFPLQQAKKRDPSMEWKAYPLPSVDDRKARPQVPLDVSGYWVVSKEAKQPEALLRLLDFWIETYYENDSEESYYEFNQSRDNNPVWKMAVVSLAKQYKNVDESLRIIEAMETKDRSGLNPEDKGVLQRIETYLRDGGADGWMWNYMFSKGGSLSVADYYRRNDLYQRERFTSLPLPITQRKSEALGRLQSETFTKIVVGLLPVEEFDRFAEQWKSAGGREMTDEVNEWYRKRGSSLHK</sequence>
<dbReference type="OrthoDB" id="9787283at2"/>
<keyword evidence="2 7" id="KW-0732">Signal</keyword>
<dbReference type="Proteomes" id="UP000307943">
    <property type="component" value="Unassembled WGS sequence"/>
</dbReference>
<evidence type="ECO:0000256" key="3">
    <source>
        <dbReference type="ARBA" id="ARBA00023136"/>
    </source>
</evidence>
<evidence type="ECO:0000256" key="5">
    <source>
        <dbReference type="ARBA" id="ARBA00023288"/>
    </source>
</evidence>
<dbReference type="CDD" id="cd13580">
    <property type="entry name" value="PBP2_AlgQ_like_1"/>
    <property type="match status" value="1"/>
</dbReference>
<dbReference type="SUPFAM" id="SSF53850">
    <property type="entry name" value="Periplasmic binding protein-like II"/>
    <property type="match status" value="1"/>
</dbReference>
<keyword evidence="4" id="KW-0564">Palmitate</keyword>
<dbReference type="AlphaFoldDB" id="A0A5C4T345"/>
<dbReference type="RefSeq" id="WP_139605016.1">
    <property type="nucleotide sequence ID" value="NZ_VDCQ01000042.1"/>
</dbReference>
<keyword evidence="1" id="KW-1003">Cell membrane</keyword>
<keyword evidence="3" id="KW-0472">Membrane</keyword>
<comment type="caution">
    <text evidence="8">The sequence shown here is derived from an EMBL/GenBank/DDBJ whole genome shotgun (WGS) entry which is preliminary data.</text>
</comment>
<name>A0A5C4T345_9BACL</name>
<keyword evidence="9" id="KW-1185">Reference proteome</keyword>
<evidence type="ECO:0000313" key="8">
    <source>
        <dbReference type="EMBL" id="TNJ63463.1"/>
    </source>
</evidence>
<gene>
    <name evidence="8" type="ORF">FE784_25115</name>
</gene>
<protein>
    <submittedName>
        <fullName evidence="8">Extracellular solute-binding protein</fullName>
    </submittedName>
</protein>
<accession>A0A5C4T345</accession>
<evidence type="ECO:0000256" key="4">
    <source>
        <dbReference type="ARBA" id="ARBA00023139"/>
    </source>
</evidence>
<dbReference type="PANTHER" id="PTHR43649:SF33">
    <property type="entry name" value="POLYGALACTURONAN_RHAMNOGALACTURONAN-BINDING PROTEIN YTCQ"/>
    <property type="match status" value="1"/>
</dbReference>
<dbReference type="PANTHER" id="PTHR43649">
    <property type="entry name" value="ARABINOSE-BINDING PROTEIN-RELATED"/>
    <property type="match status" value="1"/>
</dbReference>
<evidence type="ECO:0000313" key="9">
    <source>
        <dbReference type="Proteomes" id="UP000307943"/>
    </source>
</evidence>
<evidence type="ECO:0000256" key="1">
    <source>
        <dbReference type="ARBA" id="ARBA00022475"/>
    </source>
</evidence>
<dbReference type="PROSITE" id="PS51257">
    <property type="entry name" value="PROKAR_LIPOPROTEIN"/>
    <property type="match status" value="1"/>
</dbReference>
<keyword evidence="5" id="KW-0449">Lipoprotein</keyword>
<organism evidence="8 9">
    <name type="scientific">Paenibacillus hemerocallicola</name>
    <dbReference type="NCBI Taxonomy" id="1172614"/>
    <lineage>
        <taxon>Bacteria</taxon>
        <taxon>Bacillati</taxon>
        <taxon>Bacillota</taxon>
        <taxon>Bacilli</taxon>
        <taxon>Bacillales</taxon>
        <taxon>Paenibacillaceae</taxon>
        <taxon>Paenibacillus</taxon>
    </lineage>
</organism>
<feature type="chain" id="PRO_5039101481" evidence="7">
    <location>
        <begin position="32"/>
        <end position="578"/>
    </location>
</feature>
<feature type="signal peptide" evidence="7">
    <location>
        <begin position="1"/>
        <end position="31"/>
    </location>
</feature>
<dbReference type="Pfam" id="PF01547">
    <property type="entry name" value="SBP_bac_1"/>
    <property type="match status" value="1"/>
</dbReference>
<evidence type="ECO:0000256" key="6">
    <source>
        <dbReference type="SAM" id="MobiDB-lite"/>
    </source>
</evidence>
<evidence type="ECO:0000256" key="7">
    <source>
        <dbReference type="SAM" id="SignalP"/>
    </source>
</evidence>
<dbReference type="InterPro" id="IPR050490">
    <property type="entry name" value="Bact_solute-bd_prot1"/>
</dbReference>
<reference evidence="8 9" key="1">
    <citation type="submission" date="2019-05" db="EMBL/GenBank/DDBJ databases">
        <title>We sequenced the genome of Paenibacillus hemerocallicola KCTC 33185 for further insight into its adaptation and study the phylogeny of Paenibacillus.</title>
        <authorList>
            <person name="Narsing Rao M.P."/>
        </authorList>
    </citation>
    <scope>NUCLEOTIDE SEQUENCE [LARGE SCALE GENOMIC DNA]</scope>
    <source>
        <strain evidence="8 9">KCTC 33185</strain>
    </source>
</reference>